<keyword evidence="3" id="KW-0328">Glycosyltransferase</keyword>
<proteinExistence type="predicted"/>
<keyword evidence="2" id="KW-1003">Cell membrane</keyword>
<accession>A0A7C9NUE5</accession>
<evidence type="ECO:0000256" key="5">
    <source>
        <dbReference type="ARBA" id="ARBA00023136"/>
    </source>
</evidence>
<feature type="domain" description="Glycosyltransferase 2-like" evidence="7">
    <location>
        <begin position="11"/>
        <end position="144"/>
    </location>
</feature>
<organism evidence="8">
    <name type="scientific">Muribaculaceae bacterium Z82</name>
    <dbReference type="NCBI Taxonomy" id="2304548"/>
    <lineage>
        <taxon>Bacteria</taxon>
        <taxon>Pseudomonadati</taxon>
        <taxon>Bacteroidota</taxon>
        <taxon>Bacteroidia</taxon>
        <taxon>Bacteroidales</taxon>
        <taxon>Muribaculaceae</taxon>
    </lineage>
</organism>
<evidence type="ECO:0000259" key="7">
    <source>
        <dbReference type="Pfam" id="PF00535"/>
    </source>
</evidence>
<dbReference type="AlphaFoldDB" id="A0A7C9NUE5"/>
<dbReference type="Pfam" id="PF00535">
    <property type="entry name" value="Glycos_transf_2"/>
    <property type="match status" value="1"/>
</dbReference>
<dbReference type="GO" id="GO:0016757">
    <property type="term" value="F:glycosyltransferase activity"/>
    <property type="evidence" value="ECO:0007669"/>
    <property type="project" value="UniProtKB-KW"/>
</dbReference>
<keyword evidence="4 8" id="KW-0808">Transferase</keyword>
<feature type="transmembrane region" description="Helical" evidence="6">
    <location>
        <begin position="255"/>
        <end position="277"/>
    </location>
</feature>
<evidence type="ECO:0000256" key="3">
    <source>
        <dbReference type="ARBA" id="ARBA00022676"/>
    </source>
</evidence>
<sequence length="345" mass="37884">MGSAEPVGMVSVGVVARNEQDSLPGLLADLEAQTFPHDRMELLLVDSASTDGTRRLMDDYARENPGRLARVAVLDNPRVFQAAGWNRALEAYSGDVFIRIDAHASVPPDFVAANVDVLEGGEDVCGGPRPTVLRNPSDWQKTLHLAEECAFGSSPAAYRNGEAGREVPSLFHGAYRRCVTESVGPMNEELLRTEDNDWNYRVRQAGYRLWFDLSIRSEQFARPTLAKMLKQKYGNGFWVGRTVFVQPKCLQLHHFVPLAFVLGVIAMASVGLALSWVPFAVCAALYLLLCIALAVKACASSSDERNWTAVALPFVFMGIHLSYGVGTLIGLASGLFRKLFPKHRS</sequence>
<evidence type="ECO:0000256" key="6">
    <source>
        <dbReference type="SAM" id="Phobius"/>
    </source>
</evidence>
<comment type="caution">
    <text evidence="8">The sequence shown here is derived from an EMBL/GenBank/DDBJ whole genome shotgun (WGS) entry which is preliminary data.</text>
</comment>
<dbReference type="Gene3D" id="3.90.550.10">
    <property type="entry name" value="Spore Coat Polysaccharide Biosynthesis Protein SpsA, Chain A"/>
    <property type="match status" value="1"/>
</dbReference>
<keyword evidence="5 6" id="KW-0472">Membrane</keyword>
<evidence type="ECO:0000313" key="8">
    <source>
        <dbReference type="EMBL" id="NBI33992.1"/>
    </source>
</evidence>
<dbReference type="PANTHER" id="PTHR43646">
    <property type="entry name" value="GLYCOSYLTRANSFERASE"/>
    <property type="match status" value="1"/>
</dbReference>
<gene>
    <name evidence="8" type="ORF">D1639_02865</name>
</gene>
<dbReference type="PANTHER" id="PTHR43646:SF2">
    <property type="entry name" value="GLYCOSYLTRANSFERASE 2-LIKE DOMAIN-CONTAINING PROTEIN"/>
    <property type="match status" value="1"/>
</dbReference>
<comment type="subcellular location">
    <subcellularLocation>
        <location evidence="1">Cell membrane</location>
    </subcellularLocation>
</comment>
<evidence type="ECO:0000256" key="4">
    <source>
        <dbReference type="ARBA" id="ARBA00022679"/>
    </source>
</evidence>
<keyword evidence="6" id="KW-0812">Transmembrane</keyword>
<name>A0A7C9NUE5_9BACT</name>
<dbReference type="EMBL" id="QWKH01000011">
    <property type="protein sequence ID" value="NBI33992.1"/>
    <property type="molecule type" value="Genomic_DNA"/>
</dbReference>
<evidence type="ECO:0000256" key="1">
    <source>
        <dbReference type="ARBA" id="ARBA00004236"/>
    </source>
</evidence>
<protein>
    <submittedName>
        <fullName evidence="8">Glycosyltransferase family 2 protein</fullName>
    </submittedName>
</protein>
<dbReference type="InterPro" id="IPR029044">
    <property type="entry name" value="Nucleotide-diphossugar_trans"/>
</dbReference>
<evidence type="ECO:0000256" key="2">
    <source>
        <dbReference type="ARBA" id="ARBA00022475"/>
    </source>
</evidence>
<dbReference type="InterPro" id="IPR001173">
    <property type="entry name" value="Glyco_trans_2-like"/>
</dbReference>
<feature type="transmembrane region" description="Helical" evidence="6">
    <location>
        <begin position="284"/>
        <end position="302"/>
    </location>
</feature>
<feature type="transmembrane region" description="Helical" evidence="6">
    <location>
        <begin position="314"/>
        <end position="336"/>
    </location>
</feature>
<dbReference type="SUPFAM" id="SSF53448">
    <property type="entry name" value="Nucleotide-diphospho-sugar transferases"/>
    <property type="match status" value="1"/>
</dbReference>
<dbReference type="CDD" id="cd02525">
    <property type="entry name" value="Succinoglycan_BP_ExoA"/>
    <property type="match status" value="1"/>
</dbReference>
<reference evidence="8" key="1">
    <citation type="submission" date="2018-08" db="EMBL/GenBank/DDBJ databases">
        <title>Murine metabolic-syndrome-specific gut microbial biobank.</title>
        <authorList>
            <person name="Liu C."/>
        </authorList>
    </citation>
    <scope>NUCLEOTIDE SEQUENCE [LARGE SCALE GENOMIC DNA]</scope>
    <source>
        <strain evidence="8">Z82</strain>
    </source>
</reference>
<dbReference type="GO" id="GO:0005886">
    <property type="term" value="C:plasma membrane"/>
    <property type="evidence" value="ECO:0007669"/>
    <property type="project" value="UniProtKB-SubCell"/>
</dbReference>
<keyword evidence="6" id="KW-1133">Transmembrane helix</keyword>